<proteinExistence type="predicted"/>
<dbReference type="NCBIfam" id="TIGR02453">
    <property type="entry name" value="TIGR02453 family protein"/>
    <property type="match status" value="1"/>
</dbReference>
<dbReference type="PANTHER" id="PTHR36452">
    <property type="entry name" value="CHROMOSOME 12, WHOLE GENOME SHOTGUN SEQUENCE"/>
    <property type="match status" value="1"/>
</dbReference>
<gene>
    <name evidence="1" type="ORF">SAMN05444320_103174</name>
</gene>
<keyword evidence="2" id="KW-1185">Reference proteome</keyword>
<dbReference type="Proteomes" id="UP000184501">
    <property type="component" value="Unassembled WGS sequence"/>
</dbReference>
<dbReference type="InterPro" id="IPR015996">
    <property type="entry name" value="UCP028451"/>
</dbReference>
<dbReference type="PIRSF" id="PIRSF028451">
    <property type="entry name" value="UCP028451"/>
    <property type="match status" value="1"/>
</dbReference>
<dbReference type="Pfam" id="PF09365">
    <property type="entry name" value="DUF2461"/>
    <property type="match status" value="1"/>
</dbReference>
<protein>
    <submittedName>
        <fullName evidence="1">TIGR02453 family protein</fullName>
    </submittedName>
</protein>
<name>A0A1M5ALI0_STRHI</name>
<dbReference type="PANTHER" id="PTHR36452:SF1">
    <property type="entry name" value="DUF2461 DOMAIN-CONTAINING PROTEIN"/>
    <property type="match status" value="1"/>
</dbReference>
<accession>A0A1M5ALI0</accession>
<dbReference type="AlphaFoldDB" id="A0A1M5ALI0"/>
<dbReference type="InterPro" id="IPR012808">
    <property type="entry name" value="CHP02453"/>
</dbReference>
<evidence type="ECO:0000313" key="1">
    <source>
        <dbReference type="EMBL" id="SHF31025.1"/>
    </source>
</evidence>
<reference evidence="1 2" key="1">
    <citation type="submission" date="2016-11" db="EMBL/GenBank/DDBJ databases">
        <authorList>
            <person name="Jaros S."/>
            <person name="Januszkiewicz K."/>
            <person name="Wedrychowicz H."/>
        </authorList>
    </citation>
    <scope>NUCLEOTIDE SEQUENCE [LARGE SCALE GENOMIC DNA]</scope>
    <source>
        <strain evidence="1 2">DSM 44523</strain>
    </source>
</reference>
<evidence type="ECO:0000313" key="2">
    <source>
        <dbReference type="Proteomes" id="UP000184501"/>
    </source>
</evidence>
<organism evidence="1 2">
    <name type="scientific">Streptoalloteichus hindustanus</name>
    <dbReference type="NCBI Taxonomy" id="2017"/>
    <lineage>
        <taxon>Bacteria</taxon>
        <taxon>Bacillati</taxon>
        <taxon>Actinomycetota</taxon>
        <taxon>Actinomycetes</taxon>
        <taxon>Pseudonocardiales</taxon>
        <taxon>Pseudonocardiaceae</taxon>
        <taxon>Streptoalloteichus</taxon>
    </lineage>
</organism>
<dbReference type="RefSeq" id="WP_073481365.1">
    <property type="nucleotide sequence ID" value="NZ_FQVN01000003.1"/>
</dbReference>
<dbReference type="OrthoDB" id="9794241at2"/>
<dbReference type="STRING" id="2017.SAMN05444320_103174"/>
<dbReference type="EMBL" id="FQVN01000003">
    <property type="protein sequence ID" value="SHF31025.1"/>
    <property type="molecule type" value="Genomic_DNA"/>
</dbReference>
<sequence length="214" mass="24572">MAFTGFGERLVDFFEGLTADNSKAYWNDNRDVYQEHVREPMDALIAELADEFGQGRVFRPYRDVRFARDKSPYKTHCGAVVGSGRGEGVCYVEVSADGMLVAGGFYVDDAELVRRFREAVADDRLGEDLRRRLDRLERAGWRRGGNQLRSRPRGFPADHPRIELLRHRTLYAERDWPPDDVLHSPECVDRVRKAWRALRPLNEWVADHVGGPLG</sequence>